<dbReference type="Gene3D" id="2.60.120.430">
    <property type="entry name" value="Galactose-binding lectin"/>
    <property type="match status" value="1"/>
</dbReference>
<dbReference type="InterPro" id="IPR008979">
    <property type="entry name" value="Galactose-bd-like_sf"/>
</dbReference>
<reference evidence="4" key="1">
    <citation type="submission" date="2018-04" db="EMBL/GenBank/DDBJ databases">
        <authorList>
            <person name="Cornet L."/>
        </authorList>
    </citation>
    <scope>NUCLEOTIDE SEQUENCE [LARGE SCALE GENOMIC DNA]</scope>
</reference>
<reference evidence="3 4" key="2">
    <citation type="submission" date="2018-06" db="EMBL/GenBank/DDBJ databases">
        <title>Metagenomic assembly of (sub)arctic Cyanobacteria and their associated microbiome from non-axenic cultures.</title>
        <authorList>
            <person name="Baurain D."/>
        </authorList>
    </citation>
    <scope>NUCLEOTIDE SEQUENCE [LARGE SCALE GENOMIC DNA]</scope>
    <source>
        <strain evidence="3">ULC129bin1</strain>
    </source>
</reference>
<comment type="caution">
    <text evidence="3">The sequence shown here is derived from an EMBL/GenBank/DDBJ whole genome shotgun (WGS) entry which is preliminary data.</text>
</comment>
<dbReference type="SUPFAM" id="SSF49785">
    <property type="entry name" value="Galactose-binding domain-like"/>
    <property type="match status" value="1"/>
</dbReference>
<dbReference type="Pfam" id="PF08547">
    <property type="entry name" value="CIA30"/>
    <property type="match status" value="1"/>
</dbReference>
<dbReference type="Proteomes" id="UP000249354">
    <property type="component" value="Unassembled WGS sequence"/>
</dbReference>
<dbReference type="AlphaFoldDB" id="A0A2W4TXX3"/>
<evidence type="ECO:0000313" key="4">
    <source>
        <dbReference type="Proteomes" id="UP000249354"/>
    </source>
</evidence>
<organism evidence="3 4">
    <name type="scientific">Leptolyngbya foveolarum</name>
    <dbReference type="NCBI Taxonomy" id="47253"/>
    <lineage>
        <taxon>Bacteria</taxon>
        <taxon>Bacillati</taxon>
        <taxon>Cyanobacteriota</taxon>
        <taxon>Cyanophyceae</taxon>
        <taxon>Leptolyngbyales</taxon>
        <taxon>Leptolyngbyaceae</taxon>
        <taxon>Leptolyngbya group</taxon>
        <taxon>Leptolyngbya</taxon>
    </lineage>
</organism>
<dbReference type="InterPro" id="IPR013857">
    <property type="entry name" value="NADH-UbQ_OxRdtase-assoc_prot30"/>
</dbReference>
<evidence type="ECO:0000259" key="2">
    <source>
        <dbReference type="Pfam" id="PF08547"/>
    </source>
</evidence>
<dbReference type="EMBL" id="QBMC01000175">
    <property type="protein sequence ID" value="PZO11630.1"/>
    <property type="molecule type" value="Genomic_DNA"/>
</dbReference>
<dbReference type="InterPro" id="IPR039131">
    <property type="entry name" value="NDUFAF1"/>
</dbReference>
<dbReference type="PANTHER" id="PTHR13194">
    <property type="entry name" value="COMPLEX I INTERMEDIATE-ASSOCIATED PROTEIN 30"/>
    <property type="match status" value="1"/>
</dbReference>
<accession>A0A2W4TXX3</accession>
<proteinExistence type="inferred from homology"/>
<name>A0A2W4TXX3_9CYAN</name>
<sequence length="163" mass="18028">MITEFTNAQEADLWRSVDDGVMGGVSDSTFTVTPAETGVFSGELSLENNGGFTSVRRSVEDVDFAGARAIALRIKGDGRPYQFRLQTKTANDSLSYRAEFETNADGWMEVSLPIADFEPVFRGRVIADAPKLTPDEVKQIGFLLADKQPGAFKLETDWIRIER</sequence>
<protein>
    <submittedName>
        <fullName evidence="3">CIA30 family protein</fullName>
    </submittedName>
</protein>
<dbReference type="PANTHER" id="PTHR13194:SF19">
    <property type="entry name" value="NAD(P)-BINDING ROSSMANN-FOLD SUPERFAMILY PROTEIN"/>
    <property type="match status" value="1"/>
</dbReference>
<gene>
    <name evidence="3" type="ORF">DCF25_19035</name>
</gene>
<evidence type="ECO:0000256" key="1">
    <source>
        <dbReference type="ARBA" id="ARBA00007884"/>
    </source>
</evidence>
<evidence type="ECO:0000313" key="3">
    <source>
        <dbReference type="EMBL" id="PZO11630.1"/>
    </source>
</evidence>
<feature type="domain" description="NADH:ubiquinone oxidoreductase intermediate-associated protein 30" evidence="2">
    <location>
        <begin position="4"/>
        <end position="155"/>
    </location>
</feature>
<comment type="similarity">
    <text evidence="1">Belongs to the CIA30 family.</text>
</comment>